<keyword evidence="6" id="KW-0804">Transcription</keyword>
<keyword evidence="4" id="KW-0731">Sigma factor</keyword>
<evidence type="ECO:0000256" key="7">
    <source>
        <dbReference type="SAM" id="MobiDB-lite"/>
    </source>
</evidence>
<keyword evidence="3" id="KW-0805">Transcription regulation</keyword>
<evidence type="ECO:0000256" key="2">
    <source>
        <dbReference type="ARBA" id="ARBA00011344"/>
    </source>
</evidence>
<accession>A0A1X1QWI1</accession>
<organism evidence="10 11">
    <name type="scientific">Mycobacterium bohemicum</name>
    <dbReference type="NCBI Taxonomy" id="56425"/>
    <lineage>
        <taxon>Bacteria</taxon>
        <taxon>Bacillati</taxon>
        <taxon>Actinomycetota</taxon>
        <taxon>Actinomycetes</taxon>
        <taxon>Mycobacteriales</taxon>
        <taxon>Mycobacteriaceae</taxon>
        <taxon>Mycobacterium</taxon>
    </lineage>
</organism>
<dbReference type="InterPro" id="IPR013249">
    <property type="entry name" value="RNA_pol_sigma70_r4_t2"/>
</dbReference>
<dbReference type="SUPFAM" id="SSF88659">
    <property type="entry name" value="Sigma3 and sigma4 domains of RNA polymerase sigma factors"/>
    <property type="match status" value="1"/>
</dbReference>
<comment type="caution">
    <text evidence="10">The sequence shown here is derived from an EMBL/GenBank/DDBJ whole genome shotgun (WGS) entry which is preliminary data.</text>
</comment>
<dbReference type="STRING" id="56425.AWB93_22030"/>
<dbReference type="Gene3D" id="3.10.450.50">
    <property type="match status" value="1"/>
</dbReference>
<comment type="subunit">
    <text evidence="2">Interacts transiently with the RNA polymerase catalytic core formed by RpoA, RpoB, RpoC and RpoZ (2 alpha, 1 beta, 1 beta' and 1 omega subunit) to form the RNA polymerase holoenzyme that can initiate transcription.</text>
</comment>
<dbReference type="NCBIfam" id="TIGR02937">
    <property type="entry name" value="sigma70-ECF"/>
    <property type="match status" value="1"/>
</dbReference>
<dbReference type="InterPro" id="IPR052704">
    <property type="entry name" value="ECF_Sigma-70_Domain"/>
</dbReference>
<feature type="compositionally biased region" description="Pro residues" evidence="7">
    <location>
        <begin position="301"/>
        <end position="314"/>
    </location>
</feature>
<dbReference type="Gene3D" id="1.10.10.10">
    <property type="entry name" value="Winged helix-like DNA-binding domain superfamily/Winged helix DNA-binding domain"/>
    <property type="match status" value="1"/>
</dbReference>
<dbReference type="PANTHER" id="PTHR30173">
    <property type="entry name" value="SIGMA 19 FACTOR"/>
    <property type="match status" value="1"/>
</dbReference>
<dbReference type="PANTHER" id="PTHR30173:SF43">
    <property type="entry name" value="ECF RNA POLYMERASE SIGMA FACTOR SIGI-RELATED"/>
    <property type="match status" value="1"/>
</dbReference>
<dbReference type="InterPro" id="IPR032710">
    <property type="entry name" value="NTF2-like_dom_sf"/>
</dbReference>
<dbReference type="GO" id="GO:0016987">
    <property type="term" value="F:sigma factor activity"/>
    <property type="evidence" value="ECO:0007669"/>
    <property type="project" value="UniProtKB-KW"/>
</dbReference>
<evidence type="ECO:0000256" key="5">
    <source>
        <dbReference type="ARBA" id="ARBA00023125"/>
    </source>
</evidence>
<comment type="similarity">
    <text evidence="1">Belongs to the sigma-70 factor family. ECF subfamily.</text>
</comment>
<feature type="region of interest" description="Disordered" evidence="7">
    <location>
        <begin position="292"/>
        <end position="314"/>
    </location>
</feature>
<dbReference type="EMBL" id="LQOK01000047">
    <property type="protein sequence ID" value="ORU95673.1"/>
    <property type="molecule type" value="Genomic_DNA"/>
</dbReference>
<sequence length="314" mass="33311">MRAAGSRHVAVDASLTERFEAARPRLGALAYRMLGSVDDAQDAVQEAWLRLSADTGETIANLDAWLTTVVARICLNALRDRHARGREELVARLPDPIVDADGESDPEHRALLADAVGLALFVVLDTLPPAERLAFVLHDVFAVPFDRIAPIVERTPEATRKLASRARRRIAEAHPVPDGDLGAQRDAVDAFFAAGRSGDFDRLVSVLHPDVVLRGDFGPHAPAFRADGAATVAKLARGYAAPEREVRAATVNGTAGAVIAVAGRPTAIMAFLVRGGRIAAIDVLADPERVARVTDRQPAAAPSPKPGTAPSRPG</sequence>
<keyword evidence="11" id="KW-1185">Reference proteome</keyword>
<dbReference type="AlphaFoldDB" id="A0A1X1QWI1"/>
<evidence type="ECO:0000313" key="10">
    <source>
        <dbReference type="EMBL" id="ORU95673.1"/>
    </source>
</evidence>
<evidence type="ECO:0000259" key="8">
    <source>
        <dbReference type="Pfam" id="PF04542"/>
    </source>
</evidence>
<feature type="domain" description="RNA polymerase sigma-70 region 2" evidence="8">
    <location>
        <begin position="19"/>
        <end position="82"/>
    </location>
</feature>
<evidence type="ECO:0000256" key="1">
    <source>
        <dbReference type="ARBA" id="ARBA00010641"/>
    </source>
</evidence>
<evidence type="ECO:0000313" key="11">
    <source>
        <dbReference type="Proteomes" id="UP000193990"/>
    </source>
</evidence>
<gene>
    <name evidence="10" type="ORF">AWB93_22030</name>
</gene>
<keyword evidence="5" id="KW-0238">DNA-binding</keyword>
<dbReference type="GO" id="GO:0006352">
    <property type="term" value="P:DNA-templated transcription initiation"/>
    <property type="evidence" value="ECO:0007669"/>
    <property type="project" value="InterPro"/>
</dbReference>
<name>A0A1X1QWI1_MYCBE</name>
<dbReference type="Proteomes" id="UP000193990">
    <property type="component" value="Unassembled WGS sequence"/>
</dbReference>
<dbReference type="SUPFAM" id="SSF54427">
    <property type="entry name" value="NTF2-like"/>
    <property type="match status" value="1"/>
</dbReference>
<dbReference type="Pfam" id="PF08281">
    <property type="entry name" value="Sigma70_r4_2"/>
    <property type="match status" value="1"/>
</dbReference>
<feature type="domain" description="RNA polymerase sigma factor 70 region 4 type 2" evidence="9">
    <location>
        <begin position="123"/>
        <end position="170"/>
    </location>
</feature>
<dbReference type="InterPro" id="IPR007627">
    <property type="entry name" value="RNA_pol_sigma70_r2"/>
</dbReference>
<dbReference type="InterPro" id="IPR013324">
    <property type="entry name" value="RNA_pol_sigma_r3/r4-like"/>
</dbReference>
<dbReference type="Pfam" id="PF04542">
    <property type="entry name" value="Sigma70_r2"/>
    <property type="match status" value="1"/>
</dbReference>
<dbReference type="InterPro" id="IPR013325">
    <property type="entry name" value="RNA_pol_sigma_r2"/>
</dbReference>
<evidence type="ECO:0000259" key="9">
    <source>
        <dbReference type="Pfam" id="PF08281"/>
    </source>
</evidence>
<dbReference type="SUPFAM" id="SSF88946">
    <property type="entry name" value="Sigma2 domain of RNA polymerase sigma factors"/>
    <property type="match status" value="1"/>
</dbReference>
<evidence type="ECO:0000256" key="4">
    <source>
        <dbReference type="ARBA" id="ARBA00023082"/>
    </source>
</evidence>
<dbReference type="GO" id="GO:0003677">
    <property type="term" value="F:DNA binding"/>
    <property type="evidence" value="ECO:0007669"/>
    <property type="project" value="UniProtKB-KW"/>
</dbReference>
<proteinExistence type="inferred from homology"/>
<dbReference type="InterPro" id="IPR014284">
    <property type="entry name" value="RNA_pol_sigma-70_dom"/>
</dbReference>
<protein>
    <submittedName>
        <fullName evidence="10">RNA polymerase subunit sigma-70</fullName>
    </submittedName>
</protein>
<dbReference type="Gene3D" id="1.10.1740.10">
    <property type="match status" value="1"/>
</dbReference>
<evidence type="ECO:0000256" key="6">
    <source>
        <dbReference type="ARBA" id="ARBA00023163"/>
    </source>
</evidence>
<dbReference type="InterPro" id="IPR036388">
    <property type="entry name" value="WH-like_DNA-bd_sf"/>
</dbReference>
<reference evidence="10 11" key="1">
    <citation type="submission" date="2016-01" db="EMBL/GenBank/DDBJ databases">
        <title>The new phylogeny of the genus Mycobacterium.</title>
        <authorList>
            <person name="Tarcisio F."/>
            <person name="Conor M."/>
            <person name="Antonella G."/>
            <person name="Elisabetta G."/>
            <person name="Giulia F.S."/>
            <person name="Sara T."/>
            <person name="Anna F."/>
            <person name="Clotilde B."/>
            <person name="Roberto B."/>
            <person name="Veronica D.S."/>
            <person name="Fabio R."/>
            <person name="Monica P."/>
            <person name="Olivier J."/>
            <person name="Enrico T."/>
            <person name="Nicola S."/>
        </authorList>
    </citation>
    <scope>NUCLEOTIDE SEQUENCE [LARGE SCALE GENOMIC DNA]</scope>
    <source>
        <strain evidence="10 11">DSM 44277</strain>
    </source>
</reference>
<evidence type="ECO:0000256" key="3">
    <source>
        <dbReference type="ARBA" id="ARBA00023015"/>
    </source>
</evidence>